<dbReference type="GO" id="GO:0005886">
    <property type="term" value="C:plasma membrane"/>
    <property type="evidence" value="ECO:0007669"/>
    <property type="project" value="TreeGrafter"/>
</dbReference>
<dbReference type="InterPro" id="IPR038454">
    <property type="entry name" value="DnaA_N_sf"/>
</dbReference>
<gene>
    <name evidence="2" type="ORF">EVA_08488</name>
</gene>
<dbReference type="PANTHER" id="PTHR30050">
    <property type="entry name" value="CHROMOSOMAL REPLICATION INITIATOR PROTEIN DNAA"/>
    <property type="match status" value="1"/>
</dbReference>
<feature type="domain" description="AAA+ ATPase" evidence="1">
    <location>
        <begin position="151"/>
        <end position="284"/>
    </location>
</feature>
<accession>J9GMC9</accession>
<proteinExistence type="predicted"/>
<comment type="caution">
    <text evidence="2">The sequence shown here is derived from an EMBL/GenBank/DDBJ whole genome shotgun (WGS) entry which is preliminary data.</text>
</comment>
<dbReference type="InterPro" id="IPR020591">
    <property type="entry name" value="Chromosome_initiator_DnaA-like"/>
</dbReference>
<dbReference type="GO" id="GO:0006270">
    <property type="term" value="P:DNA replication initiation"/>
    <property type="evidence" value="ECO:0007669"/>
    <property type="project" value="TreeGrafter"/>
</dbReference>
<dbReference type="InterPro" id="IPR024633">
    <property type="entry name" value="DnaA_N_dom"/>
</dbReference>
<dbReference type="Gene3D" id="1.10.8.60">
    <property type="match status" value="1"/>
</dbReference>
<protein>
    <submittedName>
        <fullName evidence="2">Chromosomal replication initiator protein DnaA</fullName>
    </submittedName>
</protein>
<dbReference type="AlphaFoldDB" id="J9GMC9"/>
<dbReference type="CDD" id="cd00009">
    <property type="entry name" value="AAA"/>
    <property type="match status" value="1"/>
</dbReference>
<dbReference type="Pfam" id="PF11638">
    <property type="entry name" value="DnaA_N"/>
    <property type="match status" value="1"/>
</dbReference>
<dbReference type="Pfam" id="PF00308">
    <property type="entry name" value="Bac_DnaA"/>
    <property type="match status" value="1"/>
</dbReference>
<dbReference type="PRINTS" id="PR00051">
    <property type="entry name" value="DNAA"/>
</dbReference>
<name>J9GMC9_9ZZZZ</name>
<organism evidence="2">
    <name type="scientific">gut metagenome</name>
    <dbReference type="NCBI Taxonomy" id="749906"/>
    <lineage>
        <taxon>unclassified sequences</taxon>
        <taxon>metagenomes</taxon>
        <taxon>organismal metagenomes</taxon>
    </lineage>
</organism>
<dbReference type="Gene3D" id="3.40.50.300">
    <property type="entry name" value="P-loop containing nucleotide triphosphate hydrolases"/>
    <property type="match status" value="1"/>
</dbReference>
<dbReference type="InterPro" id="IPR003593">
    <property type="entry name" value="AAA+_ATPase"/>
</dbReference>
<dbReference type="GO" id="GO:0003688">
    <property type="term" value="F:DNA replication origin binding"/>
    <property type="evidence" value="ECO:0007669"/>
    <property type="project" value="TreeGrafter"/>
</dbReference>
<sequence>MNTMAAGKWNTCLNNIRTQLPTDVYNTWFAELKFVSFKDDTLVISVPAKMVSDFITKNHRDLIQRNLIDVFGSRIRLVWHDAQTEAEIRKRELQHQTDLNASKIGPSTAKLPPLNPQLNRFYTFGNFVEGNSNKLARSVALTIAENPGQTTFSPFFLYGPSGVGKTHLINALGLHLKEMHPEKRVLFVAAHVFRVQYTESVIHNSTNDFINFYQSIDVLLIDDFQEITTRKTQEAFFHIFNHLQQNRKQIVITCDRAPIDFEGIEERMLTRFKWGIVAQMEKPDVALRKRILLSKIQRDGLSAFPTKVIDYIAQNVESSVRELEGILNSVMAYSVMDNREIDTDLTARVIGRVVNLEKKDSLPKISCSR</sequence>
<reference evidence="2" key="1">
    <citation type="journal article" date="2012" name="PLoS ONE">
        <title>Gene sets for utilization of primary and secondary nutrition supplies in the distal gut of endangered iberian lynx.</title>
        <authorList>
            <person name="Alcaide M."/>
            <person name="Messina E."/>
            <person name="Richter M."/>
            <person name="Bargiela R."/>
            <person name="Peplies J."/>
            <person name="Huws S.A."/>
            <person name="Newbold C.J."/>
            <person name="Golyshin P.N."/>
            <person name="Simon M.A."/>
            <person name="Lopez G."/>
            <person name="Yakimov M.M."/>
            <person name="Ferrer M."/>
        </authorList>
    </citation>
    <scope>NUCLEOTIDE SEQUENCE</scope>
</reference>
<dbReference type="SMART" id="SM00382">
    <property type="entry name" value="AAA"/>
    <property type="match status" value="1"/>
</dbReference>
<evidence type="ECO:0000313" key="2">
    <source>
        <dbReference type="EMBL" id="EJX03403.1"/>
    </source>
</evidence>
<dbReference type="PANTHER" id="PTHR30050:SF2">
    <property type="entry name" value="CHROMOSOMAL REPLICATION INITIATOR PROTEIN DNAA"/>
    <property type="match status" value="1"/>
</dbReference>
<dbReference type="EMBL" id="AMCI01002178">
    <property type="protein sequence ID" value="EJX03403.1"/>
    <property type="molecule type" value="Genomic_DNA"/>
</dbReference>
<dbReference type="InterPro" id="IPR013317">
    <property type="entry name" value="DnaA_dom"/>
</dbReference>
<dbReference type="Gene3D" id="3.30.300.180">
    <property type="match status" value="1"/>
</dbReference>
<dbReference type="InterPro" id="IPR027417">
    <property type="entry name" value="P-loop_NTPase"/>
</dbReference>
<evidence type="ECO:0000259" key="1">
    <source>
        <dbReference type="SMART" id="SM00382"/>
    </source>
</evidence>
<dbReference type="SUPFAM" id="SSF52540">
    <property type="entry name" value="P-loop containing nucleoside triphosphate hydrolases"/>
    <property type="match status" value="1"/>
</dbReference>